<feature type="compositionally biased region" description="Low complexity" evidence="1">
    <location>
        <begin position="895"/>
        <end position="909"/>
    </location>
</feature>
<evidence type="ECO:0000313" key="3">
    <source>
        <dbReference type="Proteomes" id="UP000807716"/>
    </source>
</evidence>
<reference evidence="2" key="1">
    <citation type="journal article" date="2020" name="Fungal Divers.">
        <title>Resolving the Mortierellaceae phylogeny through synthesis of multi-gene phylogenetics and phylogenomics.</title>
        <authorList>
            <person name="Vandepol N."/>
            <person name="Liber J."/>
            <person name="Desiro A."/>
            <person name="Na H."/>
            <person name="Kennedy M."/>
            <person name="Barry K."/>
            <person name="Grigoriev I.V."/>
            <person name="Miller A.N."/>
            <person name="O'Donnell K."/>
            <person name="Stajich J.E."/>
            <person name="Bonito G."/>
        </authorList>
    </citation>
    <scope>NUCLEOTIDE SEQUENCE</scope>
    <source>
        <strain evidence="2">BC1065</strain>
    </source>
</reference>
<feature type="compositionally biased region" description="Low complexity" evidence="1">
    <location>
        <begin position="1070"/>
        <end position="1097"/>
    </location>
</feature>
<accession>A0A9P6U332</accession>
<feature type="compositionally biased region" description="Low complexity" evidence="1">
    <location>
        <begin position="1038"/>
        <end position="1047"/>
    </location>
</feature>
<feature type="region of interest" description="Disordered" evidence="1">
    <location>
        <begin position="367"/>
        <end position="506"/>
    </location>
</feature>
<feature type="region of interest" description="Disordered" evidence="1">
    <location>
        <begin position="1"/>
        <end position="89"/>
    </location>
</feature>
<protein>
    <submittedName>
        <fullName evidence="2">Uncharacterized protein</fullName>
    </submittedName>
</protein>
<feature type="region of interest" description="Disordered" evidence="1">
    <location>
        <begin position="1164"/>
        <end position="1247"/>
    </location>
</feature>
<comment type="caution">
    <text evidence="2">The sequence shown here is derived from an EMBL/GenBank/DDBJ whole genome shotgun (WGS) entry which is preliminary data.</text>
</comment>
<feature type="compositionally biased region" description="Acidic residues" evidence="1">
    <location>
        <begin position="50"/>
        <end position="64"/>
    </location>
</feature>
<dbReference type="PANTHER" id="PTHR13992">
    <property type="entry name" value="NUCLEAR RECEPTOR CO-REPRESSOR RELATED NCOR"/>
    <property type="match status" value="1"/>
</dbReference>
<feature type="compositionally biased region" description="Low complexity" evidence="1">
    <location>
        <begin position="292"/>
        <end position="304"/>
    </location>
</feature>
<evidence type="ECO:0000313" key="2">
    <source>
        <dbReference type="EMBL" id="KAG0258410.1"/>
    </source>
</evidence>
<organism evidence="2 3">
    <name type="scientific">Actinomortierella ambigua</name>
    <dbReference type="NCBI Taxonomy" id="1343610"/>
    <lineage>
        <taxon>Eukaryota</taxon>
        <taxon>Fungi</taxon>
        <taxon>Fungi incertae sedis</taxon>
        <taxon>Mucoromycota</taxon>
        <taxon>Mortierellomycotina</taxon>
        <taxon>Mortierellomycetes</taxon>
        <taxon>Mortierellales</taxon>
        <taxon>Mortierellaceae</taxon>
        <taxon>Actinomortierella</taxon>
    </lineage>
</organism>
<proteinExistence type="predicted"/>
<sequence length="1314" mass="144901">MASCVAQTLPHPPRPHYRHRLSSSSGAPSTVRTTLLNVASGSTAAVFGSNDEEEEEEEEEEGEKENDHHQTPNAPLNGRDGLYGGQNGHLTAASPTVSLEGLGACSSSLSSSVSSSSSSSMQRQPLLLPAPTIINADSADRGVTGMTAPTTAQTTTTTTTTTIWSLPPECLSMIVRCVAARGVQDLFTLLCVNRAFFHLVVPALYREPFRVAALLVWKQTGYRGMIERQTKLIRTLLHCCTRAVEKVPPPPCQPLSTTTPKPIAALTPSALLPSASATVSTPPAHMGPQPQPLQQQQQQQPQRQHYGIRRIHPKRTASAPAQYQVQTLAQPQSRRPFFASFLGSVSISSPSSPAAAAAVASSTATSNSILSQSPPAGVASPLPASLHSPSSSPSSSHSPSASSSSSSSSSFSSSTASSSNLQRLATAPLANHSNPHTKRYGLSQILGRGKVTTSTTTTMSTSIPGSKTQPTAASSPSTTPAPPNSISSSPGPPPPPPPPPPSLRPRKRKVEMIPVIWNEEKQQPETAIIPGLEHQRSIPPDLAKTVMELRHDPPPMTNYLAFVTHTDVRSWSAALNLPFVDQILGPKHTWRSKLVRFLKDVPSMATGGVFGNHDAAHANHHGEGWTHFRRRRRRRGGRSKGVWGYHDVDFLELLLVYYTSPRIESLSLGIVCSRNYYTTMEEMPSPRMHERLTRLRRIEIDVEAMSLYATAPQRFIRRHQQMFPGQLREIQIRQSYYYTYDMSKSVLDIIHAMDRIEVLDLSFWMGTFSGFETIRTEHLRKLLINHHIEVTDQHMFDQLLEKCPVLEELSIVVTHPDMFLWAVKRKHDEDKKRIEQITARRQYAADVVGSGGCSRGRGRGEWKATATGWSRGAPSRCGGANRSKGCSNHHHRHSTNNSTTTNTNNNNNNNHRRKNFVLGTRGDLRPRLLPPLKSVVLSGATLDVVSALKHVFFAFRETLESVHVNMHPDASLQLYMHNLDPSFEHLSSSASSSSVPTVSPFNTVDAIPLQAATAAAASISPGAGLPANFPYPIEIYNQQQQQQQQQHLHQHQHLHLQHLHLHQHPHPHVHQQQQQQQQQPLHSQQSSMDDPTASSSSLLPWTPHGPGIHPWGSHSHHHQQQSSGAHGYGHGYESLSASGPSLTPLWALRHRHFLSESRLTPMLGGISMTVGTDRRTRRGRAGASSRGGRRTKAATNPCSEEEEDEEEDDEDDDEDDIDGECEEDEDEDDDDEEEEEEEEEEDDEDAFFPTFEQVACPSPYCLSWSWILPKLRTLSIRGPLATQFSMHLTQFCPRLETVHISSSHGYVVRHQPFL</sequence>
<feature type="compositionally biased region" description="Pro residues" evidence="1">
    <location>
        <begin position="490"/>
        <end position="503"/>
    </location>
</feature>
<dbReference type="InterPro" id="IPR051571">
    <property type="entry name" value="N-CoR_corepressor"/>
</dbReference>
<name>A0A9P6U332_9FUNG</name>
<keyword evidence="3" id="KW-1185">Reference proteome</keyword>
<feature type="compositionally biased region" description="Low complexity" evidence="1">
    <location>
        <begin position="470"/>
        <end position="489"/>
    </location>
</feature>
<feature type="compositionally biased region" description="Low complexity" evidence="1">
    <location>
        <begin position="1104"/>
        <end position="1113"/>
    </location>
</feature>
<feature type="compositionally biased region" description="Polar residues" evidence="1">
    <location>
        <begin position="26"/>
        <end position="43"/>
    </location>
</feature>
<gene>
    <name evidence="2" type="ORF">DFQ27_004648</name>
</gene>
<feature type="region of interest" description="Disordered" evidence="1">
    <location>
        <begin position="858"/>
        <end position="914"/>
    </location>
</feature>
<dbReference type="SUPFAM" id="SSF101447">
    <property type="entry name" value="Formin homology 2 domain (FH2 domain)"/>
    <property type="match status" value="1"/>
</dbReference>
<feature type="region of interest" description="Disordered" evidence="1">
    <location>
        <begin position="275"/>
        <end position="305"/>
    </location>
</feature>
<dbReference type="Proteomes" id="UP000807716">
    <property type="component" value="Unassembled WGS sequence"/>
</dbReference>
<dbReference type="OrthoDB" id="2384983at2759"/>
<feature type="compositionally biased region" description="Low complexity" evidence="1">
    <location>
        <begin position="452"/>
        <end position="462"/>
    </location>
</feature>
<feature type="compositionally biased region" description="Basic residues" evidence="1">
    <location>
        <begin position="1048"/>
        <end position="1069"/>
    </location>
</feature>
<feature type="compositionally biased region" description="Acidic residues" evidence="1">
    <location>
        <begin position="1199"/>
        <end position="1246"/>
    </location>
</feature>
<dbReference type="GO" id="GO:0034967">
    <property type="term" value="C:Set3 complex"/>
    <property type="evidence" value="ECO:0007669"/>
    <property type="project" value="TreeGrafter"/>
</dbReference>
<dbReference type="EMBL" id="JAAAJB010000325">
    <property type="protein sequence ID" value="KAG0258410.1"/>
    <property type="molecule type" value="Genomic_DNA"/>
</dbReference>
<feature type="compositionally biased region" description="Low complexity" evidence="1">
    <location>
        <begin position="379"/>
        <end position="419"/>
    </location>
</feature>
<dbReference type="GO" id="GO:0006357">
    <property type="term" value="P:regulation of transcription by RNA polymerase II"/>
    <property type="evidence" value="ECO:0007669"/>
    <property type="project" value="TreeGrafter"/>
</dbReference>
<evidence type="ECO:0000256" key="1">
    <source>
        <dbReference type="SAM" id="MobiDB-lite"/>
    </source>
</evidence>
<feature type="region of interest" description="Disordered" evidence="1">
    <location>
        <begin position="1038"/>
        <end position="1132"/>
    </location>
</feature>
<dbReference type="PANTHER" id="PTHR13992:SF39">
    <property type="entry name" value="SMRTER, ISOFORM G"/>
    <property type="match status" value="1"/>
</dbReference>